<name>A0ABX8EHD2_9ACTN</name>
<dbReference type="InterPro" id="IPR050272">
    <property type="entry name" value="Isochorismatase-like_hydrls"/>
</dbReference>
<keyword evidence="3" id="KW-1185">Reference proteome</keyword>
<keyword evidence="2" id="KW-0378">Hydrolase</keyword>
<dbReference type="PANTHER" id="PTHR43540:SF1">
    <property type="entry name" value="ISOCHORISMATASE HYDROLASE"/>
    <property type="match status" value="1"/>
</dbReference>
<accession>A0ABX8EHD2</accession>
<dbReference type="InterPro" id="IPR000868">
    <property type="entry name" value="Isochorismatase-like_dom"/>
</dbReference>
<dbReference type="PANTHER" id="PTHR43540">
    <property type="entry name" value="PEROXYUREIDOACRYLATE/UREIDOACRYLATE AMIDOHYDROLASE-RELATED"/>
    <property type="match status" value="1"/>
</dbReference>
<protein>
    <submittedName>
        <fullName evidence="2">Streptothricin hydrolase</fullName>
        <ecNumber evidence="2">3.5.2.19</ecNumber>
    </submittedName>
</protein>
<evidence type="ECO:0000313" key="3">
    <source>
        <dbReference type="Proteomes" id="UP000679307"/>
    </source>
</evidence>
<feature type="domain" description="Isochorismatase-like" evidence="1">
    <location>
        <begin position="2"/>
        <end position="64"/>
    </location>
</feature>
<dbReference type="EC" id="3.5.2.19" evidence="2"/>
<dbReference type="Pfam" id="PF00857">
    <property type="entry name" value="Isochorismatase"/>
    <property type="match status" value="1"/>
</dbReference>
<dbReference type="Proteomes" id="UP000679307">
    <property type="component" value="Chromosome"/>
</dbReference>
<reference evidence="2 3" key="1">
    <citation type="submission" date="2021-05" db="EMBL/GenBank/DDBJ databases">
        <title>Complete genome of Nocardioides aquaticus KCTC 9944T isolated from meromictic and hypersaline Ekho Lake, Antarctica.</title>
        <authorList>
            <person name="Hwang K."/>
            <person name="Kim K.M."/>
            <person name="Choe H."/>
        </authorList>
    </citation>
    <scope>NUCLEOTIDE SEQUENCE [LARGE SCALE GENOMIC DNA]</scope>
    <source>
        <strain evidence="2 3">KCTC 9944</strain>
    </source>
</reference>
<proteinExistence type="predicted"/>
<gene>
    <name evidence="2" type="primary">sttH</name>
    <name evidence="2" type="ORF">ENKNEFLB_02319</name>
</gene>
<sequence>MIRKSEDSGFVGTNLHLLLQERSVTAVSVCGVMSEMCVAATARDAMRWGYEVVLAHDSHGTYPVPPYSSGESEVRAEDAARAAEWSLGDGITIPAHGTDVRFLAPAPGENCARML</sequence>
<dbReference type="EMBL" id="CP075371">
    <property type="protein sequence ID" value="QVT79929.1"/>
    <property type="molecule type" value="Genomic_DNA"/>
</dbReference>
<evidence type="ECO:0000313" key="2">
    <source>
        <dbReference type="EMBL" id="QVT79929.1"/>
    </source>
</evidence>
<dbReference type="GO" id="GO:0016787">
    <property type="term" value="F:hydrolase activity"/>
    <property type="evidence" value="ECO:0007669"/>
    <property type="project" value="UniProtKB-KW"/>
</dbReference>
<evidence type="ECO:0000259" key="1">
    <source>
        <dbReference type="Pfam" id="PF00857"/>
    </source>
</evidence>
<organism evidence="2 3">
    <name type="scientific">Nocardioides aquaticus</name>
    <dbReference type="NCBI Taxonomy" id="160826"/>
    <lineage>
        <taxon>Bacteria</taxon>
        <taxon>Bacillati</taxon>
        <taxon>Actinomycetota</taxon>
        <taxon>Actinomycetes</taxon>
        <taxon>Propionibacteriales</taxon>
        <taxon>Nocardioidaceae</taxon>
        <taxon>Nocardioides</taxon>
    </lineage>
</organism>